<feature type="transmembrane region" description="Helical" evidence="1">
    <location>
        <begin position="91"/>
        <end position="117"/>
    </location>
</feature>
<organism evidence="2 3">
    <name type="scientific">Plakobranchus ocellatus</name>
    <dbReference type="NCBI Taxonomy" id="259542"/>
    <lineage>
        <taxon>Eukaryota</taxon>
        <taxon>Metazoa</taxon>
        <taxon>Spiralia</taxon>
        <taxon>Lophotrochozoa</taxon>
        <taxon>Mollusca</taxon>
        <taxon>Gastropoda</taxon>
        <taxon>Heterobranchia</taxon>
        <taxon>Euthyneura</taxon>
        <taxon>Panpulmonata</taxon>
        <taxon>Sacoglossa</taxon>
        <taxon>Placobranchoidea</taxon>
        <taxon>Plakobranchidae</taxon>
        <taxon>Plakobranchus</taxon>
    </lineage>
</organism>
<evidence type="ECO:0000313" key="3">
    <source>
        <dbReference type="Proteomes" id="UP000735302"/>
    </source>
</evidence>
<evidence type="ECO:0000313" key="2">
    <source>
        <dbReference type="EMBL" id="GFN86828.1"/>
    </source>
</evidence>
<keyword evidence="2" id="KW-0675">Receptor</keyword>
<evidence type="ECO:0000256" key="1">
    <source>
        <dbReference type="SAM" id="Phobius"/>
    </source>
</evidence>
<reference evidence="2 3" key="1">
    <citation type="journal article" date="2021" name="Elife">
        <title>Chloroplast acquisition without the gene transfer in kleptoplastic sea slugs, Plakobranchus ocellatus.</title>
        <authorList>
            <person name="Maeda T."/>
            <person name="Takahashi S."/>
            <person name="Yoshida T."/>
            <person name="Shimamura S."/>
            <person name="Takaki Y."/>
            <person name="Nagai Y."/>
            <person name="Toyoda A."/>
            <person name="Suzuki Y."/>
            <person name="Arimoto A."/>
            <person name="Ishii H."/>
            <person name="Satoh N."/>
            <person name="Nishiyama T."/>
            <person name="Hasebe M."/>
            <person name="Maruyama T."/>
            <person name="Minagawa J."/>
            <person name="Obokata J."/>
            <person name="Shigenobu S."/>
        </authorList>
    </citation>
    <scope>NUCLEOTIDE SEQUENCE [LARGE SCALE GENOMIC DNA]</scope>
</reference>
<name>A0AAV3YYL0_9GAST</name>
<proteinExistence type="predicted"/>
<comment type="caution">
    <text evidence="2">The sequence shown here is derived from an EMBL/GenBank/DDBJ whole genome shotgun (WGS) entry which is preliminary data.</text>
</comment>
<sequence length="213" mass="24154">MYEQSTKEDSINRYPALDQMTDYPIHSWEDHGKDSMLTLASGILSNEQFDIIVLFLIFTSQLINICAIIANSLNIAVFAKLGFSEPSNISLTALAICDFILAVLLTWNNLCFLLAHYNVRLPFDSANVTVLTGGIQWVFLSRTVAWITAFISFERCLCILVPLKVRRLITPRGKYLPGDCRSRLPKVSGYNSKKFLQHVHLLRRPAFLKKKSV</sequence>
<keyword evidence="1" id="KW-0812">Transmembrane</keyword>
<feature type="transmembrane region" description="Helical" evidence="1">
    <location>
        <begin position="51"/>
        <end position="79"/>
    </location>
</feature>
<dbReference type="Gene3D" id="1.20.1070.10">
    <property type="entry name" value="Rhodopsin 7-helix transmembrane proteins"/>
    <property type="match status" value="1"/>
</dbReference>
<gene>
    <name evidence="2" type="ORF">PoB_001333400</name>
</gene>
<dbReference type="AlphaFoldDB" id="A0AAV3YYL0"/>
<dbReference type="EMBL" id="BLXT01001607">
    <property type="protein sequence ID" value="GFN86828.1"/>
    <property type="molecule type" value="Genomic_DNA"/>
</dbReference>
<keyword evidence="3" id="KW-1185">Reference proteome</keyword>
<accession>A0AAV3YYL0</accession>
<keyword evidence="1" id="KW-1133">Transmembrane helix</keyword>
<keyword evidence="1" id="KW-0472">Membrane</keyword>
<protein>
    <submittedName>
        <fullName evidence="2">Chemosensory receptor b</fullName>
    </submittedName>
</protein>
<dbReference type="SUPFAM" id="SSF81321">
    <property type="entry name" value="Family A G protein-coupled receptor-like"/>
    <property type="match status" value="1"/>
</dbReference>
<dbReference type="Proteomes" id="UP000735302">
    <property type="component" value="Unassembled WGS sequence"/>
</dbReference>